<sequence length="211" mass="23676">MKFLSLTLIPLAGLLASSLALSNSQQRSEVSTSDTEIDIGEIIPSVVNATGHSLSARHSPRLLCYNSNDNKWTRWAADGRHAIGEVGKRRDNLEGKSIYEVAKKFCSQAKGHKFNGRDGKFEKIYWFRNAWKNFRKSKVPVTVRILDYGKIGAVEGRACTDMMTMLISGCIAQKKSRLDHFRGGALADGDGKRWVYHIFCDADYCYVPPKR</sequence>
<accession>A0A1B7P1Z3</accession>
<protein>
    <recommendedName>
        <fullName evidence="4">Ecp2 effector protein domain-containing protein</fullName>
    </recommendedName>
</protein>
<evidence type="ECO:0000313" key="3">
    <source>
        <dbReference type="Proteomes" id="UP000091918"/>
    </source>
</evidence>
<dbReference type="Proteomes" id="UP000091918">
    <property type="component" value="Unassembled WGS sequence"/>
</dbReference>
<evidence type="ECO:0000256" key="1">
    <source>
        <dbReference type="SAM" id="SignalP"/>
    </source>
</evidence>
<dbReference type="OrthoDB" id="4175348at2759"/>
<gene>
    <name evidence="2" type="ORF">ACJ72_02597</name>
</gene>
<evidence type="ECO:0000313" key="2">
    <source>
        <dbReference type="EMBL" id="OAX83051.1"/>
    </source>
</evidence>
<organism evidence="2 3">
    <name type="scientific">Emergomyces africanus</name>
    <dbReference type="NCBI Taxonomy" id="1955775"/>
    <lineage>
        <taxon>Eukaryota</taxon>
        <taxon>Fungi</taxon>
        <taxon>Dikarya</taxon>
        <taxon>Ascomycota</taxon>
        <taxon>Pezizomycotina</taxon>
        <taxon>Eurotiomycetes</taxon>
        <taxon>Eurotiomycetidae</taxon>
        <taxon>Onygenales</taxon>
        <taxon>Ajellomycetaceae</taxon>
        <taxon>Emergomyces</taxon>
    </lineage>
</organism>
<keyword evidence="1" id="KW-0732">Signal</keyword>
<feature type="chain" id="PRO_5008598349" description="Ecp2 effector protein domain-containing protein" evidence="1">
    <location>
        <begin position="21"/>
        <end position="211"/>
    </location>
</feature>
<evidence type="ECO:0008006" key="4">
    <source>
        <dbReference type="Google" id="ProtNLM"/>
    </source>
</evidence>
<reference evidence="2 3" key="1">
    <citation type="submission" date="2015-07" db="EMBL/GenBank/DDBJ databases">
        <title>Emmonsia species relationships and genome sequence.</title>
        <authorList>
            <person name="Cuomo C.A."/>
            <person name="Schwartz I.S."/>
            <person name="Kenyon C."/>
            <person name="de Hoog G.S."/>
            <person name="Govender N.P."/>
            <person name="Botha A."/>
            <person name="Moreno L."/>
            <person name="de Vries M."/>
            <person name="Munoz J.F."/>
            <person name="Stielow J.B."/>
        </authorList>
    </citation>
    <scope>NUCLEOTIDE SEQUENCE [LARGE SCALE GENOMIC DNA]</scope>
    <source>
        <strain evidence="2 3">CBS 136260</strain>
    </source>
</reference>
<dbReference type="AlphaFoldDB" id="A0A1B7P1Z3"/>
<dbReference type="EMBL" id="LGUA01000222">
    <property type="protein sequence ID" value="OAX83051.1"/>
    <property type="molecule type" value="Genomic_DNA"/>
</dbReference>
<comment type="caution">
    <text evidence="2">The sequence shown here is derived from an EMBL/GenBank/DDBJ whole genome shotgun (WGS) entry which is preliminary data.</text>
</comment>
<name>A0A1B7P1Z3_9EURO</name>
<proteinExistence type="predicted"/>
<feature type="signal peptide" evidence="1">
    <location>
        <begin position="1"/>
        <end position="20"/>
    </location>
</feature>
<keyword evidence="3" id="KW-1185">Reference proteome</keyword>